<reference evidence="2 3" key="1">
    <citation type="submission" date="2020-07" db="EMBL/GenBank/DDBJ databases">
        <title>Genomic Encyclopedia of Type Strains, Phase IV (KMG-V): Genome sequencing to study the core and pangenomes of soil and plant-associated prokaryotes.</title>
        <authorList>
            <person name="Whitman W."/>
        </authorList>
    </citation>
    <scope>NUCLEOTIDE SEQUENCE [LARGE SCALE GENOMIC DNA]</scope>
    <source>
        <strain evidence="2 3">SAS40</strain>
    </source>
</reference>
<keyword evidence="3" id="KW-1185">Reference proteome</keyword>
<dbReference type="Proteomes" id="UP000542125">
    <property type="component" value="Unassembled WGS sequence"/>
</dbReference>
<feature type="chain" id="PRO_5031232872" evidence="1">
    <location>
        <begin position="27"/>
        <end position="376"/>
    </location>
</feature>
<gene>
    <name evidence="2" type="ORF">FHW18_001067</name>
</gene>
<dbReference type="RefSeq" id="WP_179584075.1">
    <property type="nucleotide sequence ID" value="NZ_JACBYR010000001.1"/>
</dbReference>
<name>A0A7Y9LML0_9BURK</name>
<sequence>MTISGLKYCLAVVSITIALLPSAASAFQVLPRLSDVDRRLTGLGGNRLVDGIGQWIVGNALPMIKSPVHEAITLNALDCVVQPGSESLCLTESAIRANQILLYGVRWPDDPPFALNRASPPRIADCNPAVTLRSTAQPKCWKALFSDAERTAKARTASQPGEPAFGPGDYLLYRSHFGDLQFFHSMAAYDGELAAATQRRMKMWAQFLWGIAIKTVPSTDFIRDLGVDQLEFYFPGDMTAMNLFATGIIEVRKDLDKVALGALLHMLQDSFSQAHAGREPESGASCATIPRFAQPGRIRQFYSYAGQVGTLHDHEDTFDALGLQTLQVSPSVVDASRAFLTLWQDNAPWTEAEKYFDCAFALSAPSATAGPGPFSY</sequence>
<accession>A0A7Y9LML0</accession>
<evidence type="ECO:0000313" key="3">
    <source>
        <dbReference type="Proteomes" id="UP000542125"/>
    </source>
</evidence>
<evidence type="ECO:0000313" key="2">
    <source>
        <dbReference type="EMBL" id="NYE81796.1"/>
    </source>
</evidence>
<protein>
    <submittedName>
        <fullName evidence="2">Uncharacterized protein</fullName>
    </submittedName>
</protein>
<comment type="caution">
    <text evidence="2">The sequence shown here is derived from an EMBL/GenBank/DDBJ whole genome shotgun (WGS) entry which is preliminary data.</text>
</comment>
<dbReference type="AlphaFoldDB" id="A0A7Y9LML0"/>
<dbReference type="EMBL" id="JACBYR010000001">
    <property type="protein sequence ID" value="NYE81796.1"/>
    <property type="molecule type" value="Genomic_DNA"/>
</dbReference>
<evidence type="ECO:0000256" key="1">
    <source>
        <dbReference type="SAM" id="SignalP"/>
    </source>
</evidence>
<organism evidence="2 3">
    <name type="scientific">Pigmentiphaga litoralis</name>
    <dbReference type="NCBI Taxonomy" id="516702"/>
    <lineage>
        <taxon>Bacteria</taxon>
        <taxon>Pseudomonadati</taxon>
        <taxon>Pseudomonadota</taxon>
        <taxon>Betaproteobacteria</taxon>
        <taxon>Burkholderiales</taxon>
        <taxon>Alcaligenaceae</taxon>
        <taxon>Pigmentiphaga</taxon>
    </lineage>
</organism>
<feature type="signal peptide" evidence="1">
    <location>
        <begin position="1"/>
        <end position="26"/>
    </location>
</feature>
<keyword evidence="1" id="KW-0732">Signal</keyword>
<proteinExistence type="predicted"/>